<organism evidence="2">
    <name type="scientific">Attheya septentrionalis</name>
    <dbReference type="NCBI Taxonomy" id="420275"/>
    <lineage>
        <taxon>Eukaryota</taxon>
        <taxon>Sar</taxon>
        <taxon>Stramenopiles</taxon>
        <taxon>Ochrophyta</taxon>
        <taxon>Bacillariophyta</taxon>
        <taxon>Coscinodiscophyceae</taxon>
        <taxon>Chaetocerotophycidae</taxon>
        <taxon>Chaetocerotales</taxon>
        <taxon>Attheyaceae</taxon>
        <taxon>Attheya</taxon>
    </lineage>
</organism>
<feature type="region of interest" description="Disordered" evidence="1">
    <location>
        <begin position="117"/>
        <end position="149"/>
    </location>
</feature>
<dbReference type="AlphaFoldDB" id="A0A7S2U753"/>
<evidence type="ECO:0000256" key="1">
    <source>
        <dbReference type="SAM" id="MobiDB-lite"/>
    </source>
</evidence>
<feature type="region of interest" description="Disordered" evidence="1">
    <location>
        <begin position="164"/>
        <end position="205"/>
    </location>
</feature>
<feature type="compositionally biased region" description="Acidic residues" evidence="1">
    <location>
        <begin position="122"/>
        <end position="141"/>
    </location>
</feature>
<feature type="region of interest" description="Disordered" evidence="1">
    <location>
        <begin position="1"/>
        <end position="44"/>
    </location>
</feature>
<reference evidence="2" key="1">
    <citation type="submission" date="2021-01" db="EMBL/GenBank/DDBJ databases">
        <authorList>
            <person name="Corre E."/>
            <person name="Pelletier E."/>
            <person name="Niang G."/>
            <person name="Scheremetjew M."/>
            <person name="Finn R."/>
            <person name="Kale V."/>
            <person name="Holt S."/>
            <person name="Cochrane G."/>
            <person name="Meng A."/>
            <person name="Brown T."/>
            <person name="Cohen L."/>
        </authorList>
    </citation>
    <scope>NUCLEOTIDE SEQUENCE</scope>
    <source>
        <strain evidence="2">CCMP2084</strain>
    </source>
</reference>
<dbReference type="EMBL" id="HBHQ01001869">
    <property type="protein sequence ID" value="CAD9809352.1"/>
    <property type="molecule type" value="Transcribed_RNA"/>
</dbReference>
<sequence>MISTEVASDGNNDTEEVPDMMSVLSVSTTSSSSSTTWKQRERVDDTSVALTLASLKSDVSTSTSKQQFSRKASADRIRHDLLFQLGIRDQEIQRESSISSQKNLTLLGNVRPFQMDLKYVPSDDDDDDEDNDDGSSSENEETRDQSAVSLSAEFSWGNPWSFLLGQKQQTPTSDPSPSSSNDNVVEETVEDVEKTSNASQKPKKGVSFSNKVMVVPIPLRHDYSRRMRQRLWTPAEEIHENAQRNAVEFSSEGWNCQDVVEEDDMYICSGTQELIHPVHVQLGTVQPQEEQ</sequence>
<feature type="compositionally biased region" description="Low complexity" evidence="1">
    <location>
        <begin position="22"/>
        <end position="36"/>
    </location>
</feature>
<accession>A0A7S2U753</accession>
<feature type="compositionally biased region" description="Polar residues" evidence="1">
    <location>
        <begin position="1"/>
        <end position="11"/>
    </location>
</feature>
<name>A0A7S2U753_9STRA</name>
<protein>
    <submittedName>
        <fullName evidence="2">Uncharacterized protein</fullName>
    </submittedName>
</protein>
<feature type="compositionally biased region" description="Low complexity" evidence="1">
    <location>
        <begin position="173"/>
        <end position="183"/>
    </location>
</feature>
<gene>
    <name evidence="2" type="ORF">ASEP1449_LOCUS1175</name>
</gene>
<evidence type="ECO:0000313" key="2">
    <source>
        <dbReference type="EMBL" id="CAD9809352.1"/>
    </source>
</evidence>
<proteinExistence type="predicted"/>